<dbReference type="Proteomes" id="UP001497482">
    <property type="component" value="Chromosome 19"/>
</dbReference>
<evidence type="ECO:0000313" key="2">
    <source>
        <dbReference type="EMBL" id="CAL1590285.1"/>
    </source>
</evidence>
<protein>
    <submittedName>
        <fullName evidence="2">Uncharacterized protein</fullName>
    </submittedName>
</protein>
<feature type="region of interest" description="Disordered" evidence="1">
    <location>
        <begin position="164"/>
        <end position="188"/>
    </location>
</feature>
<keyword evidence="3" id="KW-1185">Reference proteome</keyword>
<reference evidence="2 3" key="1">
    <citation type="submission" date="2024-04" db="EMBL/GenBank/DDBJ databases">
        <authorList>
            <person name="Waldvogel A.-M."/>
            <person name="Schoenle A."/>
        </authorList>
    </citation>
    <scope>NUCLEOTIDE SEQUENCE [LARGE SCALE GENOMIC DNA]</scope>
</reference>
<name>A0AAV2KJN1_KNICA</name>
<dbReference type="EMBL" id="OZ035841">
    <property type="protein sequence ID" value="CAL1590285.1"/>
    <property type="molecule type" value="Genomic_DNA"/>
</dbReference>
<proteinExistence type="predicted"/>
<dbReference type="Gene3D" id="3.30.70.1820">
    <property type="entry name" value="L1 transposable element, RRM domain"/>
    <property type="match status" value="1"/>
</dbReference>
<organism evidence="2 3">
    <name type="scientific">Knipowitschia caucasica</name>
    <name type="common">Caucasian dwarf goby</name>
    <name type="synonym">Pomatoschistus caucasicus</name>
    <dbReference type="NCBI Taxonomy" id="637954"/>
    <lineage>
        <taxon>Eukaryota</taxon>
        <taxon>Metazoa</taxon>
        <taxon>Chordata</taxon>
        <taxon>Craniata</taxon>
        <taxon>Vertebrata</taxon>
        <taxon>Euteleostomi</taxon>
        <taxon>Actinopterygii</taxon>
        <taxon>Neopterygii</taxon>
        <taxon>Teleostei</taxon>
        <taxon>Neoteleostei</taxon>
        <taxon>Acanthomorphata</taxon>
        <taxon>Gobiaria</taxon>
        <taxon>Gobiiformes</taxon>
        <taxon>Gobioidei</taxon>
        <taxon>Gobiidae</taxon>
        <taxon>Gobiinae</taxon>
        <taxon>Knipowitschia</taxon>
    </lineage>
</organism>
<accession>A0AAV2KJN1</accession>
<dbReference type="AlphaFoldDB" id="A0AAV2KJN1"/>
<gene>
    <name evidence="2" type="ORF">KC01_LOCUS19813</name>
</gene>
<dbReference type="InterPro" id="IPR004244">
    <property type="entry name" value="Transposase_22"/>
</dbReference>
<dbReference type="PANTHER" id="PTHR11505">
    <property type="entry name" value="L1 TRANSPOSABLE ELEMENT-RELATED"/>
    <property type="match status" value="1"/>
</dbReference>
<evidence type="ECO:0000256" key="1">
    <source>
        <dbReference type="SAM" id="MobiDB-lite"/>
    </source>
</evidence>
<sequence>MEIKLADLEDRSRRNNIVVHGLCERRENFNALQYTTAQLPLWFPALKDAPPEIMRAHRIGAPRSKATTPRVMIFMCLRYTDRARILKAARDSPLVMEGQQVRFTADYSVATRARRKSCYPVMEKARQAGYEAFLLYPATIKVSKGHEHEVFQDPVRLEKFLESQEDEESFGNTTRAQAALIDDENSVT</sequence>
<evidence type="ECO:0000313" key="3">
    <source>
        <dbReference type="Proteomes" id="UP001497482"/>
    </source>
</evidence>